<sequence length="455" mass="50306">MYARYDAMIDEALNGNKKCAGFTMTTAQLLCTNAQELFKSESIILELSPPINICSDVHGQFTDLLKILRQGELPPASKWLFLGDYVDRGPQSVEIMCLLLALKLRYPNHIFLLRGNHETEEISSMFGFLDECQRKMSKAIWSLFIEVFDLLPIAAIVGNKYFCIHGGISSQLTDASQLTLIKRPLKIPKSGMLTDLLWSDPDPSVSHFGESERGNMCVYGASAVRKFLSMNNLKMIVRGHQVINSGYDFPFPEKTVVTLYSAPNHSKGIEGAFMKISRNNTYSFSLLPHETRRYATSLLSSLSTQRTINEITEQHDDYQSSNFSSNSSTYLSSNISLNASSNSQYNSSRLSSKTNQSLNPPLNTNNRVPTGNISKSYSIGSSLKLGIKPSSSQASLALASSSVRNGLDSSLSAKARATPRRNYKRSRSGNFKLTSMDRGIYGGGLSSLLLQTLDD</sequence>
<name>A0A1J4K9I9_9EUKA</name>
<evidence type="ECO:0000256" key="8">
    <source>
        <dbReference type="RuleBase" id="RU004273"/>
    </source>
</evidence>
<proteinExistence type="inferred from homology"/>
<comment type="similarity">
    <text evidence="8">Belongs to the PPP phosphatase family.</text>
</comment>
<dbReference type="InterPro" id="IPR029052">
    <property type="entry name" value="Metallo-depent_PP-like"/>
</dbReference>
<dbReference type="RefSeq" id="XP_068360746.1">
    <property type="nucleotide sequence ID" value="XM_068503610.1"/>
</dbReference>
<dbReference type="SUPFAM" id="SSF56300">
    <property type="entry name" value="Metallo-dependent phosphatases"/>
    <property type="match status" value="1"/>
</dbReference>
<evidence type="ECO:0000256" key="7">
    <source>
        <dbReference type="ARBA" id="ARBA00048336"/>
    </source>
</evidence>
<feature type="compositionally biased region" description="Basic residues" evidence="9">
    <location>
        <begin position="417"/>
        <end position="427"/>
    </location>
</feature>
<evidence type="ECO:0000256" key="5">
    <source>
        <dbReference type="ARBA" id="ARBA00023211"/>
    </source>
</evidence>
<dbReference type="PANTHER" id="PTHR11668:SF300">
    <property type="entry name" value="SERINE_THREONINE-PROTEIN PHOSPHATASE"/>
    <property type="match status" value="1"/>
</dbReference>
<keyword evidence="4" id="KW-0904">Protein phosphatase</keyword>
<feature type="compositionally biased region" description="Polar residues" evidence="9">
    <location>
        <begin position="353"/>
        <end position="373"/>
    </location>
</feature>
<dbReference type="EMBL" id="MLAK01000692">
    <property type="protein sequence ID" value="OHT07610.1"/>
    <property type="molecule type" value="Genomic_DNA"/>
</dbReference>
<evidence type="ECO:0000259" key="10">
    <source>
        <dbReference type="PROSITE" id="PS00125"/>
    </source>
</evidence>
<comment type="cofactor">
    <cofactor evidence="1">
        <name>Mn(2+)</name>
        <dbReference type="ChEBI" id="CHEBI:29035"/>
    </cofactor>
</comment>
<evidence type="ECO:0000256" key="1">
    <source>
        <dbReference type="ARBA" id="ARBA00001936"/>
    </source>
</evidence>
<keyword evidence="12" id="KW-1185">Reference proteome</keyword>
<evidence type="ECO:0000256" key="2">
    <source>
        <dbReference type="ARBA" id="ARBA00022723"/>
    </source>
</evidence>
<comment type="catalytic activity">
    <reaction evidence="7 8">
        <text>O-phospho-L-threonyl-[protein] + H2O = L-threonyl-[protein] + phosphate</text>
        <dbReference type="Rhea" id="RHEA:47004"/>
        <dbReference type="Rhea" id="RHEA-COMP:11060"/>
        <dbReference type="Rhea" id="RHEA-COMP:11605"/>
        <dbReference type="ChEBI" id="CHEBI:15377"/>
        <dbReference type="ChEBI" id="CHEBI:30013"/>
        <dbReference type="ChEBI" id="CHEBI:43474"/>
        <dbReference type="ChEBI" id="CHEBI:61977"/>
        <dbReference type="EC" id="3.1.3.16"/>
    </reaction>
</comment>
<evidence type="ECO:0000256" key="4">
    <source>
        <dbReference type="ARBA" id="ARBA00022912"/>
    </source>
</evidence>
<dbReference type="EC" id="3.1.3.16" evidence="8"/>
<dbReference type="Pfam" id="PF00149">
    <property type="entry name" value="Metallophos"/>
    <property type="match status" value="1"/>
</dbReference>
<comment type="catalytic activity">
    <reaction evidence="6">
        <text>O-phospho-L-seryl-[protein] + H2O = L-seryl-[protein] + phosphate</text>
        <dbReference type="Rhea" id="RHEA:20629"/>
        <dbReference type="Rhea" id="RHEA-COMP:9863"/>
        <dbReference type="Rhea" id="RHEA-COMP:11604"/>
        <dbReference type="ChEBI" id="CHEBI:15377"/>
        <dbReference type="ChEBI" id="CHEBI:29999"/>
        <dbReference type="ChEBI" id="CHEBI:43474"/>
        <dbReference type="ChEBI" id="CHEBI:83421"/>
        <dbReference type="EC" id="3.1.3.16"/>
    </reaction>
</comment>
<evidence type="ECO:0000313" key="12">
    <source>
        <dbReference type="Proteomes" id="UP000179807"/>
    </source>
</evidence>
<feature type="region of interest" description="Disordered" evidence="9">
    <location>
        <begin position="408"/>
        <end position="428"/>
    </location>
</feature>
<keyword evidence="2" id="KW-0479">Metal-binding</keyword>
<keyword evidence="3 8" id="KW-0378">Hydrolase</keyword>
<feature type="compositionally biased region" description="Low complexity" evidence="9">
    <location>
        <begin position="342"/>
        <end position="352"/>
    </location>
</feature>
<dbReference type="VEuPathDB" id="TrichDB:TRFO_24186"/>
<dbReference type="Gene3D" id="3.60.21.10">
    <property type="match status" value="1"/>
</dbReference>
<evidence type="ECO:0000256" key="6">
    <source>
        <dbReference type="ARBA" id="ARBA00047761"/>
    </source>
</evidence>
<dbReference type="GO" id="GO:0004722">
    <property type="term" value="F:protein serine/threonine phosphatase activity"/>
    <property type="evidence" value="ECO:0007669"/>
    <property type="project" value="UniProtKB-EC"/>
</dbReference>
<evidence type="ECO:0000313" key="11">
    <source>
        <dbReference type="EMBL" id="OHT07610.1"/>
    </source>
</evidence>
<protein>
    <recommendedName>
        <fullName evidence="8">Serine/threonine-protein phosphatase</fullName>
        <ecNumber evidence="8">3.1.3.16</ecNumber>
    </recommendedName>
</protein>
<dbReference type="GO" id="GO:0046872">
    <property type="term" value="F:metal ion binding"/>
    <property type="evidence" value="ECO:0007669"/>
    <property type="project" value="UniProtKB-KW"/>
</dbReference>
<evidence type="ECO:0000256" key="3">
    <source>
        <dbReference type="ARBA" id="ARBA00022801"/>
    </source>
</evidence>
<feature type="domain" description="Serine/threonine specific protein phosphatases" evidence="10">
    <location>
        <begin position="113"/>
        <end position="118"/>
    </location>
</feature>
<dbReference type="InterPro" id="IPR004843">
    <property type="entry name" value="Calcineurin-like_PHP"/>
</dbReference>
<dbReference type="GeneID" id="94838314"/>
<dbReference type="GO" id="GO:0005737">
    <property type="term" value="C:cytoplasm"/>
    <property type="evidence" value="ECO:0007669"/>
    <property type="project" value="TreeGrafter"/>
</dbReference>
<accession>A0A1J4K9I9</accession>
<reference evidence="11" key="1">
    <citation type="submission" date="2016-10" db="EMBL/GenBank/DDBJ databases">
        <authorList>
            <person name="Benchimol M."/>
            <person name="Almeida L.G."/>
            <person name="Vasconcelos A.T."/>
            <person name="Perreira-Neves A."/>
            <person name="Rosa I.A."/>
            <person name="Tasca T."/>
            <person name="Bogo M.R."/>
            <person name="de Souza W."/>
        </authorList>
    </citation>
    <scope>NUCLEOTIDE SEQUENCE [LARGE SCALE GENOMIC DNA]</scope>
    <source>
        <strain evidence="11">K</strain>
    </source>
</reference>
<gene>
    <name evidence="11" type="ORF">TRFO_24186</name>
</gene>
<dbReference type="PROSITE" id="PS00125">
    <property type="entry name" value="SER_THR_PHOSPHATASE"/>
    <property type="match status" value="1"/>
</dbReference>
<dbReference type="InterPro" id="IPR006186">
    <property type="entry name" value="Ser/Thr-sp_prot-phosphatase"/>
</dbReference>
<organism evidence="11 12">
    <name type="scientific">Tritrichomonas foetus</name>
    <dbReference type="NCBI Taxonomy" id="1144522"/>
    <lineage>
        <taxon>Eukaryota</taxon>
        <taxon>Metamonada</taxon>
        <taxon>Parabasalia</taxon>
        <taxon>Tritrichomonadida</taxon>
        <taxon>Tritrichomonadidae</taxon>
        <taxon>Tritrichomonas</taxon>
    </lineage>
</organism>
<dbReference type="Proteomes" id="UP000179807">
    <property type="component" value="Unassembled WGS sequence"/>
</dbReference>
<keyword evidence="5" id="KW-0464">Manganese</keyword>
<dbReference type="PRINTS" id="PR00114">
    <property type="entry name" value="STPHPHTASE"/>
</dbReference>
<evidence type="ECO:0000256" key="9">
    <source>
        <dbReference type="SAM" id="MobiDB-lite"/>
    </source>
</evidence>
<feature type="region of interest" description="Disordered" evidence="9">
    <location>
        <begin position="342"/>
        <end position="373"/>
    </location>
</feature>
<dbReference type="PANTHER" id="PTHR11668">
    <property type="entry name" value="SERINE/THREONINE PROTEIN PHOSPHATASE"/>
    <property type="match status" value="1"/>
</dbReference>
<dbReference type="InterPro" id="IPR050341">
    <property type="entry name" value="PP1_catalytic_subunit"/>
</dbReference>
<dbReference type="GO" id="GO:0005634">
    <property type="term" value="C:nucleus"/>
    <property type="evidence" value="ECO:0007669"/>
    <property type="project" value="TreeGrafter"/>
</dbReference>
<dbReference type="SMART" id="SM00156">
    <property type="entry name" value="PP2Ac"/>
    <property type="match status" value="1"/>
</dbReference>
<comment type="caution">
    <text evidence="11">The sequence shown here is derived from an EMBL/GenBank/DDBJ whole genome shotgun (WGS) entry which is preliminary data.</text>
</comment>
<dbReference type="AlphaFoldDB" id="A0A1J4K9I9"/>